<keyword evidence="1" id="KW-0812">Transmembrane</keyword>
<dbReference type="RefSeq" id="WP_160906285.1">
    <property type="nucleotide sequence ID" value="NZ_WVHS01000002.1"/>
</dbReference>
<evidence type="ECO:0000313" key="3">
    <source>
        <dbReference type="Proteomes" id="UP000451233"/>
    </source>
</evidence>
<feature type="transmembrane region" description="Helical" evidence="1">
    <location>
        <begin position="150"/>
        <end position="170"/>
    </location>
</feature>
<feature type="transmembrane region" description="Helical" evidence="1">
    <location>
        <begin position="106"/>
        <end position="127"/>
    </location>
</feature>
<dbReference type="AlphaFoldDB" id="A0A7K1XWF0"/>
<protein>
    <submittedName>
        <fullName evidence="2">HupE/UreJ family protein</fullName>
    </submittedName>
</protein>
<comment type="caution">
    <text evidence="2">The sequence shown here is derived from an EMBL/GenBank/DDBJ whole genome shotgun (WGS) entry which is preliminary data.</text>
</comment>
<dbReference type="EMBL" id="WVHS01000002">
    <property type="protein sequence ID" value="MXV15280.1"/>
    <property type="molecule type" value="Genomic_DNA"/>
</dbReference>
<name>A0A7K1XWF0_9SPHI</name>
<dbReference type="Proteomes" id="UP000451233">
    <property type="component" value="Unassembled WGS sequence"/>
</dbReference>
<keyword evidence="1" id="KW-0472">Membrane</keyword>
<organism evidence="2 3">
    <name type="scientific">Hufsiella ginkgonis</name>
    <dbReference type="NCBI Taxonomy" id="2695274"/>
    <lineage>
        <taxon>Bacteria</taxon>
        <taxon>Pseudomonadati</taxon>
        <taxon>Bacteroidota</taxon>
        <taxon>Sphingobacteriia</taxon>
        <taxon>Sphingobacteriales</taxon>
        <taxon>Sphingobacteriaceae</taxon>
        <taxon>Hufsiella</taxon>
    </lineage>
</organism>
<dbReference type="Pfam" id="PF13795">
    <property type="entry name" value="HupE_UreJ_2"/>
    <property type="match status" value="1"/>
</dbReference>
<gene>
    <name evidence="2" type="ORF">GS398_08200</name>
</gene>
<evidence type="ECO:0000313" key="2">
    <source>
        <dbReference type="EMBL" id="MXV15280.1"/>
    </source>
</evidence>
<feature type="transmembrane region" description="Helical" evidence="1">
    <location>
        <begin position="177"/>
        <end position="194"/>
    </location>
</feature>
<feature type="transmembrane region" description="Helical" evidence="1">
    <location>
        <begin position="20"/>
        <end position="36"/>
    </location>
</feature>
<keyword evidence="3" id="KW-1185">Reference proteome</keyword>
<keyword evidence="1" id="KW-1133">Transmembrane helix</keyword>
<feature type="transmembrane region" description="Helical" evidence="1">
    <location>
        <begin position="71"/>
        <end position="90"/>
    </location>
</feature>
<sequence length="202" mass="22748">MADFNLYFTLGWQHICDWKGFDHILFVMVLCVPYALSQWKKVLVLVTAFTVGHSITLALSTLSVIHVNTSLIEFLIPLTIVFTSLFNILWRKNTIKKPFSTTTESGIAYLLALFFGLIHGLGFSTYLKSLLGSDYNVIPRLLAFNVGLEAGQLCIVTVTLLVSWFFVRIFKTPVRDWILFLSSAIFGLAAVMAAERISLIKF</sequence>
<reference evidence="2 3" key="1">
    <citation type="submission" date="2019-11" db="EMBL/GenBank/DDBJ databases">
        <title>Pedobacter sp. HMF7056 Genome sequencing and assembly.</title>
        <authorList>
            <person name="Kang H."/>
            <person name="Kim H."/>
            <person name="Joh K."/>
        </authorList>
    </citation>
    <scope>NUCLEOTIDE SEQUENCE [LARGE SCALE GENOMIC DNA]</scope>
    <source>
        <strain evidence="2 3">HMF7056</strain>
    </source>
</reference>
<accession>A0A7K1XWF0</accession>
<dbReference type="InterPro" id="IPR032809">
    <property type="entry name" value="Put_HupE_UreJ"/>
</dbReference>
<proteinExistence type="predicted"/>
<feature type="transmembrane region" description="Helical" evidence="1">
    <location>
        <begin position="43"/>
        <end position="65"/>
    </location>
</feature>
<evidence type="ECO:0000256" key="1">
    <source>
        <dbReference type="SAM" id="Phobius"/>
    </source>
</evidence>